<protein>
    <submittedName>
        <fullName evidence="1">Uncharacterized protein</fullName>
    </submittedName>
</protein>
<accession>A0A5B7F4S2</accession>
<organism evidence="1 2">
    <name type="scientific">Portunus trituberculatus</name>
    <name type="common">Swimming crab</name>
    <name type="synonym">Neptunus trituberculatus</name>
    <dbReference type="NCBI Taxonomy" id="210409"/>
    <lineage>
        <taxon>Eukaryota</taxon>
        <taxon>Metazoa</taxon>
        <taxon>Ecdysozoa</taxon>
        <taxon>Arthropoda</taxon>
        <taxon>Crustacea</taxon>
        <taxon>Multicrustacea</taxon>
        <taxon>Malacostraca</taxon>
        <taxon>Eumalacostraca</taxon>
        <taxon>Eucarida</taxon>
        <taxon>Decapoda</taxon>
        <taxon>Pleocyemata</taxon>
        <taxon>Brachyura</taxon>
        <taxon>Eubrachyura</taxon>
        <taxon>Portunoidea</taxon>
        <taxon>Portunidae</taxon>
        <taxon>Portuninae</taxon>
        <taxon>Portunus</taxon>
    </lineage>
</organism>
<gene>
    <name evidence="1" type="ORF">E2C01_035664</name>
</gene>
<evidence type="ECO:0000313" key="1">
    <source>
        <dbReference type="EMBL" id="MPC42051.1"/>
    </source>
</evidence>
<name>A0A5B7F4S2_PORTR</name>
<comment type="caution">
    <text evidence="1">The sequence shown here is derived from an EMBL/GenBank/DDBJ whole genome shotgun (WGS) entry which is preliminary data.</text>
</comment>
<dbReference type="EMBL" id="VSRR010005289">
    <property type="protein sequence ID" value="MPC42051.1"/>
    <property type="molecule type" value="Genomic_DNA"/>
</dbReference>
<dbReference type="AlphaFoldDB" id="A0A5B7F4S2"/>
<dbReference type="Proteomes" id="UP000324222">
    <property type="component" value="Unassembled WGS sequence"/>
</dbReference>
<evidence type="ECO:0000313" key="2">
    <source>
        <dbReference type="Proteomes" id="UP000324222"/>
    </source>
</evidence>
<sequence length="146" mass="17119">MEHGISERHRTLYLQDVCGEEEGGDDEDVGLEVNGGVLEEVQQFYDLGDMLDYEAETWVLTETNRILRYMAGVRWQDGRYSSEVAEMCGVEDLSVELRKRRLSWFGHVRRVEGRVLSEVEEIYVLHPQFYIDTKAHRKILHHFTTL</sequence>
<keyword evidence="2" id="KW-1185">Reference proteome</keyword>
<proteinExistence type="predicted"/>
<reference evidence="1 2" key="1">
    <citation type="submission" date="2019-05" db="EMBL/GenBank/DDBJ databases">
        <title>Another draft genome of Portunus trituberculatus and its Hox gene families provides insights of decapod evolution.</title>
        <authorList>
            <person name="Jeong J.-H."/>
            <person name="Song I."/>
            <person name="Kim S."/>
            <person name="Choi T."/>
            <person name="Kim D."/>
            <person name="Ryu S."/>
            <person name="Kim W."/>
        </authorList>
    </citation>
    <scope>NUCLEOTIDE SEQUENCE [LARGE SCALE GENOMIC DNA]</scope>
    <source>
        <tissue evidence="1">Muscle</tissue>
    </source>
</reference>